<organism evidence="2 3">
    <name type="scientific">Rhipicephalus sanguineus</name>
    <name type="common">Brown dog tick</name>
    <name type="synonym">Ixodes sanguineus</name>
    <dbReference type="NCBI Taxonomy" id="34632"/>
    <lineage>
        <taxon>Eukaryota</taxon>
        <taxon>Metazoa</taxon>
        <taxon>Ecdysozoa</taxon>
        <taxon>Arthropoda</taxon>
        <taxon>Chelicerata</taxon>
        <taxon>Arachnida</taxon>
        <taxon>Acari</taxon>
        <taxon>Parasitiformes</taxon>
        <taxon>Ixodida</taxon>
        <taxon>Ixodoidea</taxon>
        <taxon>Ixodidae</taxon>
        <taxon>Rhipicephalinae</taxon>
        <taxon>Rhipicephalus</taxon>
        <taxon>Rhipicephalus</taxon>
    </lineage>
</organism>
<name>A0A9D4SPS3_RHISA</name>
<protein>
    <submittedName>
        <fullName evidence="2">Uncharacterized protein</fullName>
    </submittedName>
</protein>
<dbReference type="Proteomes" id="UP000821837">
    <property type="component" value="Chromosome 8"/>
</dbReference>
<reference evidence="2" key="1">
    <citation type="journal article" date="2020" name="Cell">
        <title>Large-Scale Comparative Analyses of Tick Genomes Elucidate Their Genetic Diversity and Vector Capacities.</title>
        <authorList>
            <consortium name="Tick Genome and Microbiome Consortium (TIGMIC)"/>
            <person name="Jia N."/>
            <person name="Wang J."/>
            <person name="Shi W."/>
            <person name="Du L."/>
            <person name="Sun Y."/>
            <person name="Zhan W."/>
            <person name="Jiang J.F."/>
            <person name="Wang Q."/>
            <person name="Zhang B."/>
            <person name="Ji P."/>
            <person name="Bell-Sakyi L."/>
            <person name="Cui X.M."/>
            <person name="Yuan T.T."/>
            <person name="Jiang B.G."/>
            <person name="Yang W.F."/>
            <person name="Lam T.T."/>
            <person name="Chang Q.C."/>
            <person name="Ding S.J."/>
            <person name="Wang X.J."/>
            <person name="Zhu J.G."/>
            <person name="Ruan X.D."/>
            <person name="Zhao L."/>
            <person name="Wei J.T."/>
            <person name="Ye R.Z."/>
            <person name="Que T.C."/>
            <person name="Du C.H."/>
            <person name="Zhou Y.H."/>
            <person name="Cheng J.X."/>
            <person name="Dai P.F."/>
            <person name="Guo W.B."/>
            <person name="Han X.H."/>
            <person name="Huang E.J."/>
            <person name="Li L.F."/>
            <person name="Wei W."/>
            <person name="Gao Y.C."/>
            <person name="Liu J.Z."/>
            <person name="Shao H.Z."/>
            <person name="Wang X."/>
            <person name="Wang C.C."/>
            <person name="Yang T.C."/>
            <person name="Huo Q.B."/>
            <person name="Li W."/>
            <person name="Chen H.Y."/>
            <person name="Chen S.E."/>
            <person name="Zhou L.G."/>
            <person name="Ni X.B."/>
            <person name="Tian J.H."/>
            <person name="Sheng Y."/>
            <person name="Liu T."/>
            <person name="Pan Y.S."/>
            <person name="Xia L.Y."/>
            <person name="Li J."/>
            <person name="Zhao F."/>
            <person name="Cao W.C."/>
        </authorList>
    </citation>
    <scope>NUCLEOTIDE SEQUENCE</scope>
    <source>
        <strain evidence="2">Rsan-2018</strain>
    </source>
</reference>
<feature type="compositionally biased region" description="Basic and acidic residues" evidence="1">
    <location>
        <begin position="226"/>
        <end position="237"/>
    </location>
</feature>
<keyword evidence="3" id="KW-1185">Reference proteome</keyword>
<proteinExistence type="predicted"/>
<evidence type="ECO:0000313" key="2">
    <source>
        <dbReference type="EMBL" id="KAH7938991.1"/>
    </source>
</evidence>
<evidence type="ECO:0000313" key="3">
    <source>
        <dbReference type="Proteomes" id="UP000821837"/>
    </source>
</evidence>
<accession>A0A9D4SPS3</accession>
<gene>
    <name evidence="2" type="ORF">HPB52_004108</name>
</gene>
<evidence type="ECO:0000256" key="1">
    <source>
        <dbReference type="SAM" id="MobiDB-lite"/>
    </source>
</evidence>
<comment type="caution">
    <text evidence="2">The sequence shown here is derived from an EMBL/GenBank/DDBJ whole genome shotgun (WGS) entry which is preliminary data.</text>
</comment>
<feature type="region of interest" description="Disordered" evidence="1">
    <location>
        <begin position="129"/>
        <end position="285"/>
    </location>
</feature>
<feature type="compositionally biased region" description="Basic and acidic residues" evidence="1">
    <location>
        <begin position="164"/>
        <end position="184"/>
    </location>
</feature>
<feature type="compositionally biased region" description="Basic and acidic residues" evidence="1">
    <location>
        <begin position="253"/>
        <end position="274"/>
    </location>
</feature>
<dbReference type="EMBL" id="JABSTV010001254">
    <property type="protein sequence ID" value="KAH7938991.1"/>
    <property type="molecule type" value="Genomic_DNA"/>
</dbReference>
<sequence length="308" mass="32892">MGKTAHWKPSQAGLLISTTVVLCLSHELLKKRGYRYLLTGNGEAAGRAAGADETNAEEELAAGGQADAGREDELALIVILGDDVADAYAEEEGQAAATKHGASTVTPRLAVSAGARTMATRGAAVEAAEKGKAEVTSTNPQCDKSAGGRRVSSLKAAAQTGEAPLKELDHTDSSDPDSGRKRLDSQTQGRPAVSRARQQRRRWAGPARKTPANPACGAKRAAAFKGSEKDEKNKAEDAVEAWQPDSEEGYAVNEKEQRQSNKKEERATTNRDSKATSLTTAGKNKNDKRLFFSQWGGCVRIARTIRRY</sequence>
<dbReference type="AlphaFoldDB" id="A0A9D4SPS3"/>
<reference evidence="2" key="2">
    <citation type="submission" date="2021-09" db="EMBL/GenBank/DDBJ databases">
        <authorList>
            <person name="Jia N."/>
            <person name="Wang J."/>
            <person name="Shi W."/>
            <person name="Du L."/>
            <person name="Sun Y."/>
            <person name="Zhan W."/>
            <person name="Jiang J."/>
            <person name="Wang Q."/>
            <person name="Zhang B."/>
            <person name="Ji P."/>
            <person name="Sakyi L.B."/>
            <person name="Cui X."/>
            <person name="Yuan T."/>
            <person name="Jiang B."/>
            <person name="Yang W."/>
            <person name="Lam T.T.-Y."/>
            <person name="Chang Q."/>
            <person name="Ding S."/>
            <person name="Wang X."/>
            <person name="Zhu J."/>
            <person name="Ruan X."/>
            <person name="Zhao L."/>
            <person name="Wei J."/>
            <person name="Que T."/>
            <person name="Du C."/>
            <person name="Cheng J."/>
            <person name="Dai P."/>
            <person name="Han X."/>
            <person name="Huang E."/>
            <person name="Gao Y."/>
            <person name="Liu J."/>
            <person name="Shao H."/>
            <person name="Ye R."/>
            <person name="Li L."/>
            <person name="Wei W."/>
            <person name="Wang X."/>
            <person name="Wang C."/>
            <person name="Huo Q."/>
            <person name="Li W."/>
            <person name="Guo W."/>
            <person name="Chen H."/>
            <person name="Chen S."/>
            <person name="Zhou L."/>
            <person name="Zhou L."/>
            <person name="Ni X."/>
            <person name="Tian J."/>
            <person name="Zhou Y."/>
            <person name="Sheng Y."/>
            <person name="Liu T."/>
            <person name="Pan Y."/>
            <person name="Xia L."/>
            <person name="Li J."/>
            <person name="Zhao F."/>
            <person name="Cao W."/>
        </authorList>
    </citation>
    <scope>NUCLEOTIDE SEQUENCE</scope>
    <source>
        <strain evidence="2">Rsan-2018</strain>
        <tissue evidence="2">Larvae</tissue>
    </source>
</reference>